<keyword evidence="2" id="KW-1185">Reference proteome</keyword>
<protein>
    <submittedName>
        <fullName evidence="1">Uncharacterized protein</fullName>
    </submittedName>
</protein>
<dbReference type="AlphaFoldDB" id="A0A0V1FAE9"/>
<name>A0A0V1FAE9_TRIPS</name>
<proteinExistence type="predicted"/>
<dbReference type="Proteomes" id="UP000054995">
    <property type="component" value="Unassembled WGS sequence"/>
</dbReference>
<sequence length="133" mass="15228">MFSLYSMKVCTNAGSISETIDSKLIFNIKFYYSTKQYNSGFKIHKSVSESNCLKPRGKFSNPVFASRATRKMRQQRRSSTALLRCSLVNLGCHRVVVDRCRRCFLPLQLTPGSKIGVGWLWCPALVVKLFFKF</sequence>
<evidence type="ECO:0000313" key="1">
    <source>
        <dbReference type="EMBL" id="KRY82805.1"/>
    </source>
</evidence>
<gene>
    <name evidence="1" type="ORF">T4D_16114</name>
</gene>
<accession>A0A0V1FAE9</accession>
<evidence type="ECO:0000313" key="2">
    <source>
        <dbReference type="Proteomes" id="UP000054995"/>
    </source>
</evidence>
<organism evidence="1 2">
    <name type="scientific">Trichinella pseudospiralis</name>
    <name type="common">Parasitic roundworm</name>
    <dbReference type="NCBI Taxonomy" id="6337"/>
    <lineage>
        <taxon>Eukaryota</taxon>
        <taxon>Metazoa</taxon>
        <taxon>Ecdysozoa</taxon>
        <taxon>Nematoda</taxon>
        <taxon>Enoplea</taxon>
        <taxon>Dorylaimia</taxon>
        <taxon>Trichinellida</taxon>
        <taxon>Trichinellidae</taxon>
        <taxon>Trichinella</taxon>
    </lineage>
</organism>
<comment type="caution">
    <text evidence="1">The sequence shown here is derived from an EMBL/GenBank/DDBJ whole genome shotgun (WGS) entry which is preliminary data.</text>
</comment>
<dbReference type="EMBL" id="JYDT01000161">
    <property type="protein sequence ID" value="KRY82805.1"/>
    <property type="molecule type" value="Genomic_DNA"/>
</dbReference>
<reference evidence="1 2" key="1">
    <citation type="submission" date="2015-01" db="EMBL/GenBank/DDBJ databases">
        <title>Evolution of Trichinella species and genotypes.</title>
        <authorList>
            <person name="Korhonen P.K."/>
            <person name="Edoardo P."/>
            <person name="Giuseppe L.R."/>
            <person name="Gasser R.B."/>
        </authorList>
    </citation>
    <scope>NUCLEOTIDE SEQUENCE [LARGE SCALE GENOMIC DNA]</scope>
    <source>
        <strain evidence="1">ISS470</strain>
    </source>
</reference>